<protein>
    <recommendedName>
        <fullName evidence="2">HTH cro/C1-type domain-containing protein</fullName>
    </recommendedName>
</protein>
<keyword evidence="1" id="KW-0238">DNA-binding</keyword>
<sequence length="121" mass="14074">MNLGEIIKKIREQKGLLQKQVATELGIGYTNYNKMENGNREPSVKELQLLAKLFSMTTDQILNFEGQTPLEVTIEDKKDFEKINLNNQLEEEDKQTVFKIIDTMLTKKKFKDFFDKNVATL</sequence>
<dbReference type="InterPro" id="IPR001387">
    <property type="entry name" value="Cro/C1-type_HTH"/>
</dbReference>
<keyword evidence="4" id="KW-1185">Reference proteome</keyword>
<dbReference type="EMBL" id="BAABCW010000034">
    <property type="protein sequence ID" value="GAA3523190.1"/>
    <property type="molecule type" value="Genomic_DNA"/>
</dbReference>
<dbReference type="CDD" id="cd00093">
    <property type="entry name" value="HTH_XRE"/>
    <property type="match status" value="1"/>
</dbReference>
<evidence type="ECO:0000313" key="3">
    <source>
        <dbReference type="EMBL" id="GAA3523190.1"/>
    </source>
</evidence>
<evidence type="ECO:0000259" key="2">
    <source>
        <dbReference type="PROSITE" id="PS50943"/>
    </source>
</evidence>
<dbReference type="SUPFAM" id="SSF47413">
    <property type="entry name" value="lambda repressor-like DNA-binding domains"/>
    <property type="match status" value="1"/>
</dbReference>
<feature type="domain" description="HTH cro/C1-type" evidence="2">
    <location>
        <begin position="7"/>
        <end position="61"/>
    </location>
</feature>
<dbReference type="SMART" id="SM00530">
    <property type="entry name" value="HTH_XRE"/>
    <property type="match status" value="1"/>
</dbReference>
<proteinExistence type="predicted"/>
<organism evidence="3 4">
    <name type="scientific">Aquimarina addita</name>
    <dbReference type="NCBI Taxonomy" id="870485"/>
    <lineage>
        <taxon>Bacteria</taxon>
        <taxon>Pseudomonadati</taxon>
        <taxon>Bacteroidota</taxon>
        <taxon>Flavobacteriia</taxon>
        <taxon>Flavobacteriales</taxon>
        <taxon>Flavobacteriaceae</taxon>
        <taxon>Aquimarina</taxon>
    </lineage>
</organism>
<dbReference type="Pfam" id="PF01381">
    <property type="entry name" value="HTH_3"/>
    <property type="match status" value="1"/>
</dbReference>
<dbReference type="PROSITE" id="PS50943">
    <property type="entry name" value="HTH_CROC1"/>
    <property type="match status" value="1"/>
</dbReference>
<dbReference type="PANTHER" id="PTHR46558">
    <property type="entry name" value="TRACRIPTIONAL REGULATORY PROTEIN-RELATED-RELATED"/>
    <property type="match status" value="1"/>
</dbReference>
<reference evidence="4" key="1">
    <citation type="journal article" date="2019" name="Int. J. Syst. Evol. Microbiol.">
        <title>The Global Catalogue of Microorganisms (GCM) 10K type strain sequencing project: providing services to taxonomists for standard genome sequencing and annotation.</title>
        <authorList>
            <consortium name="The Broad Institute Genomics Platform"/>
            <consortium name="The Broad Institute Genome Sequencing Center for Infectious Disease"/>
            <person name="Wu L."/>
            <person name="Ma J."/>
        </authorList>
    </citation>
    <scope>NUCLEOTIDE SEQUENCE [LARGE SCALE GENOMIC DNA]</scope>
    <source>
        <strain evidence="4">JCM 17106</strain>
    </source>
</reference>
<dbReference type="InterPro" id="IPR010982">
    <property type="entry name" value="Lambda_DNA-bd_dom_sf"/>
</dbReference>
<dbReference type="Proteomes" id="UP001500459">
    <property type="component" value="Unassembled WGS sequence"/>
</dbReference>
<gene>
    <name evidence="3" type="ORF">GCM10022393_42440</name>
</gene>
<dbReference type="RefSeq" id="WP_344930916.1">
    <property type="nucleotide sequence ID" value="NZ_BAABCW010000034.1"/>
</dbReference>
<accession>A0ABP6UZ78</accession>
<name>A0ABP6UZ78_9FLAO</name>
<dbReference type="PANTHER" id="PTHR46558:SF11">
    <property type="entry name" value="HTH-TYPE TRANSCRIPTIONAL REGULATOR XRE"/>
    <property type="match status" value="1"/>
</dbReference>
<dbReference type="Gene3D" id="1.10.260.40">
    <property type="entry name" value="lambda repressor-like DNA-binding domains"/>
    <property type="match status" value="1"/>
</dbReference>
<evidence type="ECO:0000256" key="1">
    <source>
        <dbReference type="ARBA" id="ARBA00023125"/>
    </source>
</evidence>
<evidence type="ECO:0000313" key="4">
    <source>
        <dbReference type="Proteomes" id="UP001500459"/>
    </source>
</evidence>
<comment type="caution">
    <text evidence="3">The sequence shown here is derived from an EMBL/GenBank/DDBJ whole genome shotgun (WGS) entry which is preliminary data.</text>
</comment>